<evidence type="ECO:0000256" key="1">
    <source>
        <dbReference type="SAM" id="Phobius"/>
    </source>
</evidence>
<reference evidence="2 3" key="1">
    <citation type="submission" date="2015-04" db="EMBL/GenBank/DDBJ databases">
        <title>Complete Genome Sequence of Brevibacterium flavum ATCC 15168.</title>
        <authorList>
            <person name="Ahn J."/>
            <person name="Park G."/>
            <person name="Jeon W."/>
            <person name="Jang Y."/>
            <person name="Jang M."/>
            <person name="Lee H."/>
            <person name="Lee H."/>
        </authorList>
    </citation>
    <scope>NUCLEOTIDE SEQUENCE [LARGE SCALE GENOMIC DNA]</scope>
    <source>
        <strain evidence="2 3">ATCC 15168</strain>
    </source>
</reference>
<name>A0A0F6WRE0_9CORY</name>
<dbReference type="Proteomes" id="UP000034037">
    <property type="component" value="Chromosome"/>
</dbReference>
<proteinExistence type="predicted"/>
<accession>A0A0F6WRE0</accession>
<keyword evidence="3" id="KW-1185">Reference proteome</keyword>
<keyword evidence="1" id="KW-1133">Transmembrane helix</keyword>
<keyword evidence="1" id="KW-0472">Membrane</keyword>
<dbReference type="EMBL" id="CP011309">
    <property type="protein sequence ID" value="AKF28205.1"/>
    <property type="molecule type" value="Genomic_DNA"/>
</dbReference>
<gene>
    <name evidence="2" type="ORF">YH66_11945</name>
</gene>
<feature type="transmembrane region" description="Helical" evidence="1">
    <location>
        <begin position="7"/>
        <end position="26"/>
    </location>
</feature>
<evidence type="ECO:0000313" key="2">
    <source>
        <dbReference type="EMBL" id="AKF28205.1"/>
    </source>
</evidence>
<dbReference type="RefSeq" id="WP_003859163.1">
    <property type="nucleotide sequence ID" value="NZ_CP011309.1"/>
</dbReference>
<dbReference type="HOGENOM" id="CLU_2804036_0_0_11"/>
<dbReference type="AlphaFoldDB" id="A0A0F6WRE0"/>
<evidence type="ECO:0000313" key="3">
    <source>
        <dbReference type="Proteomes" id="UP000034037"/>
    </source>
</evidence>
<feature type="transmembrane region" description="Helical" evidence="1">
    <location>
        <begin position="32"/>
        <end position="51"/>
    </location>
</feature>
<keyword evidence="1" id="KW-0812">Transmembrane</keyword>
<organism evidence="2 3">
    <name type="scientific">[Brevibacterium] flavum</name>
    <dbReference type="NCBI Taxonomy" id="92706"/>
    <lineage>
        <taxon>Bacteria</taxon>
        <taxon>Bacillati</taxon>
        <taxon>Actinomycetota</taxon>
        <taxon>Actinomycetes</taxon>
        <taxon>Mycobacteriales</taxon>
        <taxon>Corynebacteriaceae</taxon>
        <taxon>Corynebacterium</taxon>
    </lineage>
</organism>
<dbReference type="PATRIC" id="fig|92706.3.peg.2499"/>
<sequence length="67" mass="7850">MRFLKGLFVGVEWRAIFWSVLIGFTIQRAFDYPVFIALSVLCAYFAVRGIVQAEMEKIDVEIRFRES</sequence>
<protein>
    <submittedName>
        <fullName evidence="2">Uncharacterized protein</fullName>
    </submittedName>
</protein>